<dbReference type="GO" id="GO:0017004">
    <property type="term" value="P:cytochrome complex assembly"/>
    <property type="evidence" value="ECO:0007669"/>
    <property type="project" value="UniProtKB-KW"/>
</dbReference>
<dbReference type="Gene3D" id="3.40.30.10">
    <property type="entry name" value="Glutaredoxin"/>
    <property type="match status" value="1"/>
</dbReference>
<keyword evidence="6" id="KW-0413">Isomerase</keyword>
<evidence type="ECO:0000256" key="1">
    <source>
        <dbReference type="ARBA" id="ARBA00004196"/>
    </source>
</evidence>
<dbReference type="Pfam" id="PF00578">
    <property type="entry name" value="AhpC-TSA"/>
    <property type="match status" value="1"/>
</dbReference>
<evidence type="ECO:0000256" key="3">
    <source>
        <dbReference type="ARBA" id="ARBA00023157"/>
    </source>
</evidence>
<evidence type="ECO:0000313" key="7">
    <source>
        <dbReference type="Proteomes" id="UP001155040"/>
    </source>
</evidence>
<dbReference type="GO" id="GO:0016209">
    <property type="term" value="F:antioxidant activity"/>
    <property type="evidence" value="ECO:0007669"/>
    <property type="project" value="InterPro"/>
</dbReference>
<evidence type="ECO:0000313" key="6">
    <source>
        <dbReference type="EMBL" id="MCS4038232.1"/>
    </source>
</evidence>
<dbReference type="Proteomes" id="UP001155040">
    <property type="component" value="Unassembled WGS sequence"/>
</dbReference>
<gene>
    <name evidence="6" type="ORF">GGQ01_003323</name>
</gene>
<dbReference type="RefSeq" id="WP_180984861.1">
    <property type="nucleotide sequence ID" value="NZ_JANUAA010000020.1"/>
</dbReference>
<evidence type="ECO:0000256" key="4">
    <source>
        <dbReference type="ARBA" id="ARBA00023284"/>
    </source>
</evidence>
<dbReference type="PANTHER" id="PTHR42852:SF6">
    <property type="entry name" value="THIOL:DISULFIDE INTERCHANGE PROTEIN DSBE"/>
    <property type="match status" value="1"/>
</dbReference>
<keyword evidence="2" id="KW-0201">Cytochrome c-type biogenesis</keyword>
<dbReference type="AlphaFoldDB" id="A0A9X3A076"/>
<protein>
    <submittedName>
        <fullName evidence="6">Thiol-disulfide isomerase/thioredoxin</fullName>
    </submittedName>
</protein>
<dbReference type="GO" id="GO:0016491">
    <property type="term" value="F:oxidoreductase activity"/>
    <property type="evidence" value="ECO:0007669"/>
    <property type="project" value="InterPro"/>
</dbReference>
<dbReference type="PROSITE" id="PS51352">
    <property type="entry name" value="THIOREDOXIN_2"/>
    <property type="match status" value="1"/>
</dbReference>
<dbReference type="GO" id="GO:0030313">
    <property type="term" value="C:cell envelope"/>
    <property type="evidence" value="ECO:0007669"/>
    <property type="project" value="UniProtKB-SubCell"/>
</dbReference>
<dbReference type="EMBL" id="JANUBF010000047">
    <property type="protein sequence ID" value="MCS4038232.1"/>
    <property type="molecule type" value="Genomic_DNA"/>
</dbReference>
<organism evidence="6 7">
    <name type="scientific">Salinibacter ruber</name>
    <dbReference type="NCBI Taxonomy" id="146919"/>
    <lineage>
        <taxon>Bacteria</taxon>
        <taxon>Pseudomonadati</taxon>
        <taxon>Rhodothermota</taxon>
        <taxon>Rhodothermia</taxon>
        <taxon>Rhodothermales</taxon>
        <taxon>Salinibacteraceae</taxon>
        <taxon>Salinibacter</taxon>
    </lineage>
</organism>
<evidence type="ECO:0000259" key="5">
    <source>
        <dbReference type="PROSITE" id="PS51352"/>
    </source>
</evidence>
<dbReference type="GO" id="GO:0016853">
    <property type="term" value="F:isomerase activity"/>
    <property type="evidence" value="ECO:0007669"/>
    <property type="project" value="UniProtKB-KW"/>
</dbReference>
<comment type="caution">
    <text evidence="6">The sequence shown here is derived from an EMBL/GenBank/DDBJ whole genome shotgun (WGS) entry which is preliminary data.</text>
</comment>
<dbReference type="PANTHER" id="PTHR42852">
    <property type="entry name" value="THIOL:DISULFIDE INTERCHANGE PROTEIN DSBE"/>
    <property type="match status" value="1"/>
</dbReference>
<dbReference type="CDD" id="cd02966">
    <property type="entry name" value="TlpA_like_family"/>
    <property type="match status" value="1"/>
</dbReference>
<accession>A0A9X3A076</accession>
<keyword evidence="4" id="KW-0676">Redox-active center</keyword>
<dbReference type="SUPFAM" id="SSF52833">
    <property type="entry name" value="Thioredoxin-like"/>
    <property type="match status" value="1"/>
</dbReference>
<comment type="subcellular location">
    <subcellularLocation>
        <location evidence="1">Cell envelope</location>
    </subcellularLocation>
</comment>
<reference evidence="6" key="1">
    <citation type="submission" date="2022-08" db="EMBL/GenBank/DDBJ databases">
        <title>Genomic Encyclopedia of Type Strains, Phase V (KMG-V): Genome sequencing to study the core and pangenomes of soil and plant-associated prokaryotes.</title>
        <authorList>
            <person name="Whitman W."/>
        </authorList>
    </citation>
    <scope>NUCLEOTIDE SEQUENCE</scope>
    <source>
        <strain evidence="6">SP3012</strain>
    </source>
</reference>
<evidence type="ECO:0000256" key="2">
    <source>
        <dbReference type="ARBA" id="ARBA00022748"/>
    </source>
</evidence>
<dbReference type="InterPro" id="IPR013766">
    <property type="entry name" value="Thioredoxin_domain"/>
</dbReference>
<sequence>MASQLGEPDAYRPFFYEIARSNPSDELRAGMLFQMLGQAHRSDDQSRQRLLYSWLTGEYPGSRYVDIARKRYNPDRRIQAGADAPDFTVGALKGDQTFSREDFSGKHVLLDFWATWCQPCIEEFPTLRKARRQYSRDELAILSVSLDADRETVTTFLKERNLPWNHAFGDGAMDSQIAEEFEVGGLPKPVLVGPDGKIVAAEGSRLRGERLLQTLEQELGS</sequence>
<feature type="domain" description="Thioredoxin" evidence="5">
    <location>
        <begin position="78"/>
        <end position="220"/>
    </location>
</feature>
<proteinExistence type="predicted"/>
<dbReference type="InterPro" id="IPR000866">
    <property type="entry name" value="AhpC/TSA"/>
</dbReference>
<keyword evidence="3" id="KW-1015">Disulfide bond</keyword>
<dbReference type="InterPro" id="IPR050553">
    <property type="entry name" value="Thioredoxin_ResA/DsbE_sf"/>
</dbReference>
<dbReference type="InterPro" id="IPR036249">
    <property type="entry name" value="Thioredoxin-like_sf"/>
</dbReference>
<name>A0A9X3A076_9BACT</name>